<proteinExistence type="predicted"/>
<dbReference type="EMBL" id="CAICTM010002010">
    <property type="protein sequence ID" value="CAB9527526.1"/>
    <property type="molecule type" value="Genomic_DNA"/>
</dbReference>
<protein>
    <submittedName>
        <fullName evidence="3">Uncharacterized protein</fullName>
    </submittedName>
</protein>
<accession>A0A9N8EUM5</accession>
<keyword evidence="2" id="KW-1133">Transmembrane helix</keyword>
<organism evidence="3 4">
    <name type="scientific">Seminavis robusta</name>
    <dbReference type="NCBI Taxonomy" id="568900"/>
    <lineage>
        <taxon>Eukaryota</taxon>
        <taxon>Sar</taxon>
        <taxon>Stramenopiles</taxon>
        <taxon>Ochrophyta</taxon>
        <taxon>Bacillariophyta</taxon>
        <taxon>Bacillariophyceae</taxon>
        <taxon>Bacillariophycidae</taxon>
        <taxon>Naviculales</taxon>
        <taxon>Naviculaceae</taxon>
        <taxon>Seminavis</taxon>
    </lineage>
</organism>
<evidence type="ECO:0000256" key="2">
    <source>
        <dbReference type="SAM" id="Phobius"/>
    </source>
</evidence>
<keyword evidence="4" id="KW-1185">Reference proteome</keyword>
<name>A0A9N8EUM5_9STRA</name>
<feature type="region of interest" description="Disordered" evidence="1">
    <location>
        <begin position="459"/>
        <end position="505"/>
    </location>
</feature>
<feature type="compositionally biased region" description="Low complexity" evidence="1">
    <location>
        <begin position="201"/>
        <end position="217"/>
    </location>
</feature>
<dbReference type="AlphaFoldDB" id="A0A9N8EUM5"/>
<feature type="compositionally biased region" description="Basic residues" evidence="1">
    <location>
        <begin position="463"/>
        <end position="484"/>
    </location>
</feature>
<dbReference type="Proteomes" id="UP001153069">
    <property type="component" value="Unassembled WGS sequence"/>
</dbReference>
<comment type="caution">
    <text evidence="3">The sequence shown here is derived from an EMBL/GenBank/DDBJ whole genome shotgun (WGS) entry which is preliminary data.</text>
</comment>
<feature type="transmembrane region" description="Helical" evidence="2">
    <location>
        <begin position="422"/>
        <end position="441"/>
    </location>
</feature>
<dbReference type="OrthoDB" id="45505at2759"/>
<gene>
    <name evidence="3" type="ORF">SEMRO_2012_G310930.1</name>
</gene>
<evidence type="ECO:0000256" key="1">
    <source>
        <dbReference type="SAM" id="MobiDB-lite"/>
    </source>
</evidence>
<evidence type="ECO:0000313" key="3">
    <source>
        <dbReference type="EMBL" id="CAB9527526.1"/>
    </source>
</evidence>
<keyword evidence="2" id="KW-0812">Transmembrane</keyword>
<keyword evidence="2" id="KW-0472">Membrane</keyword>
<feature type="region of interest" description="Disordered" evidence="1">
    <location>
        <begin position="155"/>
        <end position="219"/>
    </location>
</feature>
<reference evidence="3" key="1">
    <citation type="submission" date="2020-06" db="EMBL/GenBank/DDBJ databases">
        <authorList>
            <consortium name="Plant Systems Biology data submission"/>
        </authorList>
    </citation>
    <scope>NUCLEOTIDE SEQUENCE</scope>
    <source>
        <strain evidence="3">D6</strain>
    </source>
</reference>
<feature type="compositionally biased region" description="Low complexity" evidence="1">
    <location>
        <begin position="176"/>
        <end position="189"/>
    </location>
</feature>
<sequence>MQDELLEKAIPLSEYNAQLESLGAKPPSAASEGANGRRLDEAADDYYMNEQNMYSFSGYSLKYAKCQPIQQFSEEALEAGEYSPMVTQDVVILRLCPYKSCSSSRQYGCHYNYAEYAIGLYDYIRIMLRYKADKKESLCEWCAECLNNNNNRRRLEEDGQQEEQQDGDEEQDDNNQNDNNNAQNNNGGDDFYKYDGDDDAYQNNNNNNDDGGNQNDYYYDENDECYSYGSYCENYYYDCQDNDNQQQQNYYQDDYAYYQQQKYIDEDEYFDYLGCTELADQYGGIYFVRPTCDTSQEKITFAVYYDEYCSQSAANRVNMDSFEIAFDEGVFEELNEGACFDCSESNYPPGFNANSYMCNMIHDVAADCTTNMVYDLFDGQQSDSTECSFIESIRFGTYDSNGEIAMEATEDAEEVVTDLQKAGLVLSAFVCAVFVVYACYLHHSMTNLLIKSLSHRELLPPSRHSKRRSPSKPKRRRSSKGSKGSRRDEDDDDEWDRSKPLRSPV</sequence>
<evidence type="ECO:0000313" key="4">
    <source>
        <dbReference type="Proteomes" id="UP001153069"/>
    </source>
</evidence>
<feature type="compositionally biased region" description="Acidic residues" evidence="1">
    <location>
        <begin position="158"/>
        <end position="175"/>
    </location>
</feature>